<dbReference type="InterPro" id="IPR050523">
    <property type="entry name" value="AKR_Detox_Biosynth"/>
</dbReference>
<protein>
    <submittedName>
        <fullName evidence="3">Aldo/keto reductase</fullName>
    </submittedName>
</protein>
<dbReference type="InterPro" id="IPR020471">
    <property type="entry name" value="AKR"/>
</dbReference>
<reference evidence="3 4" key="1">
    <citation type="journal article" date="2016" name="Mol. Biol. Evol.">
        <title>Comparative Genomics of Early-Diverging Mushroom-Forming Fungi Provides Insights into the Origins of Lignocellulose Decay Capabilities.</title>
        <authorList>
            <person name="Nagy L.G."/>
            <person name="Riley R."/>
            <person name="Tritt A."/>
            <person name="Adam C."/>
            <person name="Daum C."/>
            <person name="Floudas D."/>
            <person name="Sun H."/>
            <person name="Yadav J.S."/>
            <person name="Pangilinan J."/>
            <person name="Larsson K.H."/>
            <person name="Matsuura K."/>
            <person name="Barry K."/>
            <person name="Labutti K."/>
            <person name="Kuo R."/>
            <person name="Ohm R.A."/>
            <person name="Bhattacharya S.S."/>
            <person name="Shirouzu T."/>
            <person name="Yoshinaga Y."/>
            <person name="Martin F.M."/>
            <person name="Grigoriev I.V."/>
            <person name="Hibbett D.S."/>
        </authorList>
    </citation>
    <scope>NUCLEOTIDE SEQUENCE [LARGE SCALE GENOMIC DNA]</scope>
    <source>
        <strain evidence="3 4">HHB10207 ss-3</strain>
    </source>
</reference>
<dbReference type="InterPro" id="IPR036812">
    <property type="entry name" value="NAD(P)_OxRdtase_dom_sf"/>
</dbReference>
<evidence type="ECO:0000256" key="1">
    <source>
        <dbReference type="ARBA" id="ARBA00023002"/>
    </source>
</evidence>
<keyword evidence="1" id="KW-0560">Oxidoreductase</keyword>
<proteinExistence type="predicted"/>
<organism evidence="3 4">
    <name type="scientific">Sistotremastrum suecicum HHB10207 ss-3</name>
    <dbReference type="NCBI Taxonomy" id="1314776"/>
    <lineage>
        <taxon>Eukaryota</taxon>
        <taxon>Fungi</taxon>
        <taxon>Dikarya</taxon>
        <taxon>Basidiomycota</taxon>
        <taxon>Agaricomycotina</taxon>
        <taxon>Agaricomycetes</taxon>
        <taxon>Sistotremastrales</taxon>
        <taxon>Sistotremastraceae</taxon>
        <taxon>Sistotremastrum</taxon>
    </lineage>
</organism>
<dbReference type="PANTHER" id="PTHR43364">
    <property type="entry name" value="NADH-SPECIFIC METHYLGLYOXAL REDUCTASE-RELATED"/>
    <property type="match status" value="1"/>
</dbReference>
<gene>
    <name evidence="3" type="ORF">SISSUDRAFT_1057175</name>
</gene>
<sequence length="345" mass="39111">MSSQASVQTSAVNIVMGAMTFGEEGKEQARVHNLEDVKAILDVFQSHGHYEIDTARVYCGGTSEEYLGKIGWQERGLKMDTKLYPSPARLGRNAMLGSAISHSPEDLRKHLLASLKALNTDKIEMWYLHGPDRHSGTSYEDTMRGVNDLYKEGYFKRFGISNYMAWEVAEIVSICRRNGWIQPTAYQGIYNAIHRSVEVELFPCLRKFGISFYEFNPLGGGFFTGTVKRKDDAVEPGSRFDPNRTQGQSYRKRYWNDQYFKALEIMEEVSKKHGLTMAEVALRWISHHSLLKREYGDAILIGASSVKHIEQNLVDLEKGPLPEEVVAALDEAWQLVKGIAAPYHH</sequence>
<dbReference type="InterPro" id="IPR023210">
    <property type="entry name" value="NADP_OxRdtase_dom"/>
</dbReference>
<dbReference type="OrthoDB" id="2310150at2759"/>
<dbReference type="Gene3D" id="3.20.20.100">
    <property type="entry name" value="NADP-dependent oxidoreductase domain"/>
    <property type="match status" value="1"/>
</dbReference>
<keyword evidence="4" id="KW-1185">Reference proteome</keyword>
<evidence type="ECO:0000259" key="2">
    <source>
        <dbReference type="Pfam" id="PF00248"/>
    </source>
</evidence>
<dbReference type="PANTHER" id="PTHR43364:SF4">
    <property type="entry name" value="NAD(P)-LINKED OXIDOREDUCTASE SUPERFAMILY PROTEIN"/>
    <property type="match status" value="1"/>
</dbReference>
<name>A0A166IY17_9AGAM</name>
<dbReference type="Proteomes" id="UP000076798">
    <property type="component" value="Unassembled WGS sequence"/>
</dbReference>
<evidence type="ECO:0000313" key="3">
    <source>
        <dbReference type="EMBL" id="KZT44188.1"/>
    </source>
</evidence>
<dbReference type="EMBL" id="KV428005">
    <property type="protein sequence ID" value="KZT44188.1"/>
    <property type="molecule type" value="Genomic_DNA"/>
</dbReference>
<dbReference type="AlphaFoldDB" id="A0A166IY17"/>
<feature type="domain" description="NADP-dependent oxidoreductase" evidence="2">
    <location>
        <begin position="14"/>
        <end position="333"/>
    </location>
</feature>
<evidence type="ECO:0000313" key="4">
    <source>
        <dbReference type="Proteomes" id="UP000076798"/>
    </source>
</evidence>
<dbReference type="CDD" id="cd19075">
    <property type="entry name" value="AKR_AKR7A1-5"/>
    <property type="match status" value="1"/>
</dbReference>
<dbReference type="Pfam" id="PF00248">
    <property type="entry name" value="Aldo_ket_red"/>
    <property type="match status" value="1"/>
</dbReference>
<dbReference type="SUPFAM" id="SSF51430">
    <property type="entry name" value="NAD(P)-linked oxidoreductase"/>
    <property type="match status" value="1"/>
</dbReference>
<dbReference type="PRINTS" id="PR00069">
    <property type="entry name" value="ALDKETRDTASE"/>
</dbReference>
<accession>A0A166IY17</accession>
<dbReference type="GO" id="GO:0016491">
    <property type="term" value="F:oxidoreductase activity"/>
    <property type="evidence" value="ECO:0007669"/>
    <property type="project" value="UniProtKB-KW"/>
</dbReference>
<dbReference type="STRING" id="1314776.A0A166IY17"/>